<keyword evidence="5 7" id="KW-1133">Transmembrane helix</keyword>
<evidence type="ECO:0000256" key="6">
    <source>
        <dbReference type="ARBA" id="ARBA00023136"/>
    </source>
</evidence>
<dbReference type="GO" id="GO:0016020">
    <property type="term" value="C:membrane"/>
    <property type="evidence" value="ECO:0007669"/>
    <property type="project" value="InterPro"/>
</dbReference>
<feature type="transmembrane region" description="Helical" evidence="7">
    <location>
        <begin position="244"/>
        <end position="265"/>
    </location>
</feature>
<dbReference type="InterPro" id="IPR001193">
    <property type="entry name" value="MBTPS2"/>
</dbReference>
<proteinExistence type="inferred from homology"/>
<dbReference type="EMBL" id="FNZE01000026">
    <property type="protein sequence ID" value="SEJ90004.1"/>
    <property type="molecule type" value="Genomic_DNA"/>
</dbReference>
<dbReference type="RefSeq" id="WP_244517295.1">
    <property type="nucleotide sequence ID" value="NZ_FNZE01000026.1"/>
</dbReference>
<keyword evidence="10" id="KW-1185">Reference proteome</keyword>
<comment type="subcellular location">
    <subcellularLocation>
        <location evidence="2">Endomembrane system</location>
        <topology evidence="2">Multi-pass membrane protein</topology>
    </subcellularLocation>
</comment>
<dbReference type="STRING" id="915471.SAMN05216201_12638"/>
<feature type="transmembrane region" description="Helical" evidence="7">
    <location>
        <begin position="414"/>
        <end position="433"/>
    </location>
</feature>
<feature type="domain" description="Peptidase M50" evidence="8">
    <location>
        <begin position="186"/>
        <end position="280"/>
    </location>
</feature>
<dbReference type="GO" id="GO:0012505">
    <property type="term" value="C:endomembrane system"/>
    <property type="evidence" value="ECO:0007669"/>
    <property type="project" value="UniProtKB-SubCell"/>
</dbReference>
<evidence type="ECO:0000313" key="9">
    <source>
        <dbReference type="EMBL" id="SEJ90004.1"/>
    </source>
</evidence>
<dbReference type="Pfam" id="PF02163">
    <property type="entry name" value="Peptidase_M50"/>
    <property type="match status" value="1"/>
</dbReference>
<feature type="transmembrane region" description="Helical" evidence="7">
    <location>
        <begin position="375"/>
        <end position="393"/>
    </location>
</feature>
<keyword evidence="9" id="KW-0378">Hydrolase</keyword>
<accession>A0A1H7CL94</accession>
<dbReference type="GO" id="GO:0031293">
    <property type="term" value="P:membrane protein intracellular domain proteolysis"/>
    <property type="evidence" value="ECO:0007669"/>
    <property type="project" value="TreeGrafter"/>
</dbReference>
<dbReference type="Proteomes" id="UP000242930">
    <property type="component" value="Unassembled WGS sequence"/>
</dbReference>
<keyword evidence="9" id="KW-0645">Protease</keyword>
<reference evidence="10" key="1">
    <citation type="submission" date="2016-10" db="EMBL/GenBank/DDBJ databases">
        <authorList>
            <person name="Varghese N."/>
            <person name="Submissions S."/>
        </authorList>
    </citation>
    <scope>NUCLEOTIDE SEQUENCE [LARGE SCALE GENOMIC DNA]</scope>
    <source>
        <strain evidence="10">LMG 25967</strain>
    </source>
</reference>
<evidence type="ECO:0000256" key="1">
    <source>
        <dbReference type="ARBA" id="ARBA00001947"/>
    </source>
</evidence>
<organism evidence="9 10">
    <name type="scientific">Pseudomonas linyingensis</name>
    <dbReference type="NCBI Taxonomy" id="915471"/>
    <lineage>
        <taxon>Bacteria</taxon>
        <taxon>Pseudomonadati</taxon>
        <taxon>Pseudomonadota</taxon>
        <taxon>Gammaproteobacteria</taxon>
        <taxon>Pseudomonadales</taxon>
        <taxon>Pseudomonadaceae</taxon>
        <taxon>Pseudomonas</taxon>
    </lineage>
</organism>
<dbReference type="AlphaFoldDB" id="A0A1H7CL94"/>
<evidence type="ECO:0000256" key="3">
    <source>
        <dbReference type="ARBA" id="ARBA00007931"/>
    </source>
</evidence>
<name>A0A1H7CL94_9PSED</name>
<protein>
    <submittedName>
        <fullName evidence="9">Putative peptide zinc metalloprotease protein</fullName>
    </submittedName>
</protein>
<feature type="transmembrane region" description="Helical" evidence="7">
    <location>
        <begin position="168"/>
        <end position="194"/>
    </location>
</feature>
<dbReference type="GO" id="GO:0004222">
    <property type="term" value="F:metalloendopeptidase activity"/>
    <property type="evidence" value="ECO:0007669"/>
    <property type="project" value="InterPro"/>
</dbReference>
<evidence type="ECO:0000259" key="8">
    <source>
        <dbReference type="Pfam" id="PF02163"/>
    </source>
</evidence>
<evidence type="ECO:0000313" key="10">
    <source>
        <dbReference type="Proteomes" id="UP000242930"/>
    </source>
</evidence>
<feature type="transmembrane region" description="Helical" evidence="7">
    <location>
        <begin position="344"/>
        <end position="369"/>
    </location>
</feature>
<dbReference type="GO" id="GO:0005737">
    <property type="term" value="C:cytoplasm"/>
    <property type="evidence" value="ECO:0007669"/>
    <property type="project" value="TreeGrafter"/>
</dbReference>
<gene>
    <name evidence="9" type="ORF">SAMN05216201_12638</name>
</gene>
<keyword evidence="9" id="KW-0482">Metalloprotease</keyword>
<comment type="cofactor">
    <cofactor evidence="1">
        <name>Zn(2+)</name>
        <dbReference type="ChEBI" id="CHEBI:29105"/>
    </cofactor>
</comment>
<evidence type="ECO:0000256" key="4">
    <source>
        <dbReference type="ARBA" id="ARBA00022692"/>
    </source>
</evidence>
<dbReference type="PANTHER" id="PTHR13325:SF3">
    <property type="entry name" value="MEMBRANE-BOUND TRANSCRIPTION FACTOR SITE-2 PROTEASE"/>
    <property type="match status" value="1"/>
</dbReference>
<keyword evidence="4 7" id="KW-0812">Transmembrane</keyword>
<evidence type="ECO:0000256" key="7">
    <source>
        <dbReference type="SAM" id="Phobius"/>
    </source>
</evidence>
<evidence type="ECO:0000256" key="5">
    <source>
        <dbReference type="ARBA" id="ARBA00022989"/>
    </source>
</evidence>
<dbReference type="PANTHER" id="PTHR13325">
    <property type="entry name" value="PROTEASE M50 MEMBRANE-BOUND TRANSCRIPTION FACTOR SITE 2 PROTEASE"/>
    <property type="match status" value="1"/>
</dbReference>
<comment type="similarity">
    <text evidence="3">Belongs to the peptidase M50B family.</text>
</comment>
<sequence>MGLPQLREELDLLPGPIMADGQPSWTLHDPVRNRFFSIDWPTFEILQRWSFDDPAAIAEAIGVSTTLQLSGEDVQQVARFLLDNQLLKPAGRDSARHLAERRARQEGSRLKWLLHHYLFFRVPLWRPDAWLGRWQHLAGLLYTRSFALLTLLALTLGLSQIVRQWDGFFASLVDTFSWEGLAAYGVALVLVKLLHELGHAFTAKRFGCRVPTMGVAFLVLWPMAYTDTNETWRLTSRWQRLQVAAAGILTELVIAAWATLAWALLPDGELRSAAFVLATTSWVATLAINASPFMRFDGYFIIADWLDMPNLHERSFALARWKLREWLFALGEERPEHFSRPREIGLIAFAWATWIYRLVVFLGIAVLVYHFFIKIVGIFLFIVEIVWFIAMPIRHELQAWHQRWPLIRTHRRGRLSFVLLLGLIALLLVPWPGRVHSSGVLRPVEIWPLFAPGPAQVARFALSEGQAVTAGAELIRLATPELQLRREGLLARIEALRWQAASAGFGAESRARLQSSQEELATATAELASLDEELSRYAPKAPFAGRLRDVDPDLHDGQWLAAKEPIALLVGQQGNLVETYLDESAVKRIRDGDRGLFMADAGDGPLLTLRVTNIDTDASRVLNTGMLAADAGGHILTRPRNDQLVPEHAVYRVTLAVDSPLGSLDGQSWRGHVVVHARWEAPAWHYLRNALAIVVREASF</sequence>
<feature type="transmembrane region" description="Helical" evidence="7">
    <location>
        <begin position="206"/>
        <end position="224"/>
    </location>
</feature>
<feature type="transmembrane region" description="Helical" evidence="7">
    <location>
        <begin position="141"/>
        <end position="162"/>
    </location>
</feature>
<keyword evidence="6 7" id="KW-0472">Membrane</keyword>
<evidence type="ECO:0000256" key="2">
    <source>
        <dbReference type="ARBA" id="ARBA00004127"/>
    </source>
</evidence>
<dbReference type="InterPro" id="IPR008915">
    <property type="entry name" value="Peptidase_M50"/>
</dbReference>